<evidence type="ECO:0000313" key="2">
    <source>
        <dbReference type="WBParaSite" id="ALUE_0002305001-mRNA-1"/>
    </source>
</evidence>
<dbReference type="AlphaFoldDB" id="A0A0M3IWC2"/>
<dbReference type="Proteomes" id="UP000036681">
    <property type="component" value="Unplaced"/>
</dbReference>
<proteinExistence type="predicted"/>
<accession>A0A0M3IWC2</accession>
<sequence length="121" mass="14226">MKPCEKETDSLPGLHGGSLMSLDIYSAAPSTYRTKYEEGLRRANDAMRDLMELYEEGLRRANDAMRDLMELVNMPDFEQRDGWKRKNSNRNDVVYSKRYSMGKVFTMRVIKNFQLIYENIL</sequence>
<organism evidence="1 2">
    <name type="scientific">Ascaris lumbricoides</name>
    <name type="common">Giant roundworm</name>
    <dbReference type="NCBI Taxonomy" id="6252"/>
    <lineage>
        <taxon>Eukaryota</taxon>
        <taxon>Metazoa</taxon>
        <taxon>Ecdysozoa</taxon>
        <taxon>Nematoda</taxon>
        <taxon>Chromadorea</taxon>
        <taxon>Rhabditida</taxon>
        <taxon>Spirurina</taxon>
        <taxon>Ascaridomorpha</taxon>
        <taxon>Ascaridoidea</taxon>
        <taxon>Ascarididae</taxon>
        <taxon>Ascaris</taxon>
    </lineage>
</organism>
<protein>
    <submittedName>
        <fullName evidence="2">DUF5082 domain-containing protein</fullName>
    </submittedName>
</protein>
<name>A0A0M3IWC2_ASCLU</name>
<evidence type="ECO:0000313" key="1">
    <source>
        <dbReference type="Proteomes" id="UP000036681"/>
    </source>
</evidence>
<reference evidence="2" key="1">
    <citation type="submission" date="2017-02" db="UniProtKB">
        <authorList>
            <consortium name="WormBaseParasite"/>
        </authorList>
    </citation>
    <scope>IDENTIFICATION</scope>
</reference>
<dbReference type="WBParaSite" id="ALUE_0002305001-mRNA-1">
    <property type="protein sequence ID" value="ALUE_0002305001-mRNA-1"/>
    <property type="gene ID" value="ALUE_0002305001"/>
</dbReference>
<keyword evidence="1" id="KW-1185">Reference proteome</keyword>